<dbReference type="Pfam" id="PF00672">
    <property type="entry name" value="HAMP"/>
    <property type="match status" value="1"/>
</dbReference>
<dbReference type="EMBL" id="VSSQ01001750">
    <property type="protein sequence ID" value="MPM10856.1"/>
    <property type="molecule type" value="Genomic_DNA"/>
</dbReference>
<evidence type="ECO:0000256" key="11">
    <source>
        <dbReference type="SAM" id="Phobius"/>
    </source>
</evidence>
<evidence type="ECO:0000256" key="5">
    <source>
        <dbReference type="ARBA" id="ARBA00022553"/>
    </source>
</evidence>
<dbReference type="InterPro" id="IPR050640">
    <property type="entry name" value="Bact_2-comp_sensor_kinase"/>
</dbReference>
<dbReference type="PROSITE" id="PS50109">
    <property type="entry name" value="HIS_KIN"/>
    <property type="match status" value="1"/>
</dbReference>
<dbReference type="SUPFAM" id="SSF158472">
    <property type="entry name" value="HAMP domain-like"/>
    <property type="match status" value="1"/>
</dbReference>
<evidence type="ECO:0000256" key="1">
    <source>
        <dbReference type="ARBA" id="ARBA00000085"/>
    </source>
</evidence>
<name>A0A644X3Y5_9ZZZZ</name>
<dbReference type="SUPFAM" id="SSF55874">
    <property type="entry name" value="ATPase domain of HSP90 chaperone/DNA topoisomerase II/histidine kinase"/>
    <property type="match status" value="1"/>
</dbReference>
<dbReference type="Gene3D" id="3.30.450.20">
    <property type="entry name" value="PAS domain"/>
    <property type="match status" value="2"/>
</dbReference>
<keyword evidence="8" id="KW-0418">Kinase</keyword>
<comment type="subcellular location">
    <subcellularLocation>
        <location evidence="2">Cell membrane</location>
        <topology evidence="2">Multi-pass membrane protein</topology>
    </subcellularLocation>
</comment>
<dbReference type="Gene3D" id="1.10.8.500">
    <property type="entry name" value="HAMP domain in histidine kinase"/>
    <property type="match status" value="1"/>
</dbReference>
<organism evidence="14">
    <name type="scientific">bioreactor metagenome</name>
    <dbReference type="NCBI Taxonomy" id="1076179"/>
    <lineage>
        <taxon>unclassified sequences</taxon>
        <taxon>metagenomes</taxon>
        <taxon>ecological metagenomes</taxon>
    </lineage>
</organism>
<dbReference type="PANTHER" id="PTHR34220">
    <property type="entry name" value="SENSOR HISTIDINE KINASE YPDA"/>
    <property type="match status" value="1"/>
</dbReference>
<keyword evidence="6" id="KW-0808">Transferase</keyword>
<evidence type="ECO:0000256" key="9">
    <source>
        <dbReference type="ARBA" id="ARBA00022989"/>
    </source>
</evidence>
<feature type="domain" description="Histidine kinase" evidence="12">
    <location>
        <begin position="460"/>
        <end position="564"/>
    </location>
</feature>
<evidence type="ECO:0000256" key="3">
    <source>
        <dbReference type="ARBA" id="ARBA00012438"/>
    </source>
</evidence>
<evidence type="ECO:0000256" key="7">
    <source>
        <dbReference type="ARBA" id="ARBA00022692"/>
    </source>
</evidence>
<dbReference type="Pfam" id="PF02743">
    <property type="entry name" value="dCache_1"/>
    <property type="match status" value="1"/>
</dbReference>
<keyword evidence="9 11" id="KW-1133">Transmembrane helix</keyword>
<dbReference type="InterPro" id="IPR029151">
    <property type="entry name" value="Sensor-like_sf"/>
</dbReference>
<dbReference type="InterPro" id="IPR036890">
    <property type="entry name" value="HATPase_C_sf"/>
</dbReference>
<gene>
    <name evidence="14" type="ORF">SDC9_57192</name>
</gene>
<keyword evidence="4" id="KW-1003">Cell membrane</keyword>
<dbReference type="PROSITE" id="PS50885">
    <property type="entry name" value="HAMP"/>
    <property type="match status" value="1"/>
</dbReference>
<reference evidence="14" key="1">
    <citation type="submission" date="2019-08" db="EMBL/GenBank/DDBJ databases">
        <authorList>
            <person name="Kucharzyk K."/>
            <person name="Murdoch R.W."/>
            <person name="Higgins S."/>
            <person name="Loffler F."/>
        </authorList>
    </citation>
    <scope>NUCLEOTIDE SEQUENCE</scope>
</reference>
<dbReference type="InterPro" id="IPR010559">
    <property type="entry name" value="Sig_transdc_His_kin_internal"/>
</dbReference>
<comment type="catalytic activity">
    <reaction evidence="1">
        <text>ATP + protein L-histidine = ADP + protein N-phospho-L-histidine.</text>
        <dbReference type="EC" id="2.7.13.3"/>
    </reaction>
</comment>
<evidence type="ECO:0000259" key="13">
    <source>
        <dbReference type="PROSITE" id="PS50885"/>
    </source>
</evidence>
<dbReference type="SUPFAM" id="SSF103190">
    <property type="entry name" value="Sensory domain-like"/>
    <property type="match status" value="1"/>
</dbReference>
<dbReference type="SMART" id="SM00304">
    <property type="entry name" value="HAMP"/>
    <property type="match status" value="1"/>
</dbReference>
<dbReference type="InterPro" id="IPR003594">
    <property type="entry name" value="HATPase_dom"/>
</dbReference>
<evidence type="ECO:0000256" key="4">
    <source>
        <dbReference type="ARBA" id="ARBA00022475"/>
    </source>
</evidence>
<keyword evidence="7 11" id="KW-0812">Transmembrane</keyword>
<dbReference type="InterPro" id="IPR033479">
    <property type="entry name" value="dCache_1"/>
</dbReference>
<dbReference type="InterPro" id="IPR005467">
    <property type="entry name" value="His_kinase_dom"/>
</dbReference>
<evidence type="ECO:0000313" key="14">
    <source>
        <dbReference type="EMBL" id="MPM10856.1"/>
    </source>
</evidence>
<accession>A0A644X3Y5</accession>
<evidence type="ECO:0000256" key="6">
    <source>
        <dbReference type="ARBA" id="ARBA00022679"/>
    </source>
</evidence>
<dbReference type="AlphaFoldDB" id="A0A644X3Y5"/>
<keyword evidence="5" id="KW-0597">Phosphoprotein</keyword>
<dbReference type="GO" id="GO:0000155">
    <property type="term" value="F:phosphorelay sensor kinase activity"/>
    <property type="evidence" value="ECO:0007669"/>
    <property type="project" value="InterPro"/>
</dbReference>
<comment type="caution">
    <text evidence="14">The sequence shown here is derived from an EMBL/GenBank/DDBJ whole genome shotgun (WGS) entry which is preliminary data.</text>
</comment>
<evidence type="ECO:0000256" key="8">
    <source>
        <dbReference type="ARBA" id="ARBA00022777"/>
    </source>
</evidence>
<dbReference type="SMART" id="SM00387">
    <property type="entry name" value="HATPase_c"/>
    <property type="match status" value="1"/>
</dbReference>
<dbReference type="GO" id="GO:0005886">
    <property type="term" value="C:plasma membrane"/>
    <property type="evidence" value="ECO:0007669"/>
    <property type="project" value="UniProtKB-SubCell"/>
</dbReference>
<dbReference type="CDD" id="cd12914">
    <property type="entry name" value="PDC1_DGC_like"/>
    <property type="match status" value="1"/>
</dbReference>
<dbReference type="PANTHER" id="PTHR34220:SF7">
    <property type="entry name" value="SENSOR HISTIDINE KINASE YPDA"/>
    <property type="match status" value="1"/>
</dbReference>
<evidence type="ECO:0000259" key="12">
    <source>
        <dbReference type="PROSITE" id="PS50109"/>
    </source>
</evidence>
<dbReference type="Gene3D" id="3.30.565.10">
    <property type="entry name" value="Histidine kinase-like ATPase, C-terminal domain"/>
    <property type="match status" value="1"/>
</dbReference>
<dbReference type="EC" id="2.7.13.3" evidence="3"/>
<dbReference type="Pfam" id="PF02518">
    <property type="entry name" value="HATPase_c"/>
    <property type="match status" value="1"/>
</dbReference>
<evidence type="ECO:0000256" key="2">
    <source>
        <dbReference type="ARBA" id="ARBA00004651"/>
    </source>
</evidence>
<keyword evidence="10 11" id="KW-0472">Membrane</keyword>
<dbReference type="InterPro" id="IPR003660">
    <property type="entry name" value="HAMP_dom"/>
</dbReference>
<proteinExistence type="predicted"/>
<sequence length="570" mass="64888">MKLQRKLTVFFAICLTAIFSIAAVIISIRINYTNSRLTENLSTQLIESKANEAGAWLAQRIRELHTISRTPTVVSMDDEAIKAYINQLSNDMDSYYGNNYGTFSINKLDGLEYINENQTIDVSDREYFKRILNSDDEYVISEPIVSKTDQSLITVACYPIYNTSSEKIGFVAAAISLRKLTEITDNLSFYNGKSMIVDSSGTIYTHTDEGLSESLIQDIIAHIPKNSDGTLTSEKMSEENKGYVAFYAPIPNSPDWYLCTSVEKAELYKDTRILNESLISMWILLLFVAISVSYFVSNAATKRIAVLSSAMENVRKGNMETKITLPGNDELSNLADDFNAMVVDIKELMNQSYEHQKEKRQRELQVLQSQINPHFLYNTLDTLQWKALEYGAHEMADLIMSLSSFFRISLSKGREFITLEKELEHVKSYLSIQQHRYRDILNYEISCDKGLYKLCLPKILIQPLVENAIYHGIKPSLKRGNISINIFEEHDNLNIVVEDDGVGIPEEKLTNIRDNLHRHLTSSNYGLYNVSQRIYLHYGDKYGLNIESRESAGTKITVSLPKIEEDEVSV</sequence>
<evidence type="ECO:0000256" key="10">
    <source>
        <dbReference type="ARBA" id="ARBA00023136"/>
    </source>
</evidence>
<dbReference type="Pfam" id="PF06580">
    <property type="entry name" value="His_kinase"/>
    <property type="match status" value="1"/>
</dbReference>
<dbReference type="CDD" id="cd06225">
    <property type="entry name" value="HAMP"/>
    <property type="match status" value="1"/>
</dbReference>
<feature type="domain" description="HAMP" evidence="13">
    <location>
        <begin position="298"/>
        <end position="350"/>
    </location>
</feature>
<protein>
    <recommendedName>
        <fullName evidence="3">histidine kinase</fullName>
        <ecNumber evidence="3">2.7.13.3</ecNumber>
    </recommendedName>
</protein>
<feature type="transmembrane region" description="Helical" evidence="11">
    <location>
        <begin position="278"/>
        <end position="296"/>
    </location>
</feature>